<keyword evidence="1" id="KW-0812">Transmembrane</keyword>
<accession>A0A2M3ZE12</accession>
<feature type="transmembrane region" description="Helical" evidence="1">
    <location>
        <begin position="7"/>
        <end position="28"/>
    </location>
</feature>
<reference evidence="2" key="1">
    <citation type="submission" date="2018-01" db="EMBL/GenBank/DDBJ databases">
        <title>An insight into the sialome of Amazonian anophelines.</title>
        <authorList>
            <person name="Ribeiro J.M."/>
            <person name="Scarpassa V."/>
            <person name="Calvo E."/>
        </authorList>
    </citation>
    <scope>NUCLEOTIDE SEQUENCE</scope>
    <source>
        <tissue evidence="2">Salivary glands</tissue>
    </source>
</reference>
<evidence type="ECO:0000256" key="1">
    <source>
        <dbReference type="SAM" id="Phobius"/>
    </source>
</evidence>
<proteinExistence type="predicted"/>
<sequence>MRVKLELLVLGGAVSAVVVAVVVVPVPVPVPESFPLPIPPLLPPVVRSPPLAPLVPSSLLPLPPPPPPRAVPAGPTTETRMLLFWLMLLTAEIVHHLDGSSPDAPSSGFAIWYVIKYSGYACSPR</sequence>
<dbReference type="EMBL" id="GGFM01006056">
    <property type="protein sequence ID" value="MBW26807.1"/>
    <property type="molecule type" value="Transcribed_RNA"/>
</dbReference>
<organism evidence="2">
    <name type="scientific">Anopheles braziliensis</name>
    <dbReference type="NCBI Taxonomy" id="58242"/>
    <lineage>
        <taxon>Eukaryota</taxon>
        <taxon>Metazoa</taxon>
        <taxon>Ecdysozoa</taxon>
        <taxon>Arthropoda</taxon>
        <taxon>Hexapoda</taxon>
        <taxon>Insecta</taxon>
        <taxon>Pterygota</taxon>
        <taxon>Neoptera</taxon>
        <taxon>Endopterygota</taxon>
        <taxon>Diptera</taxon>
        <taxon>Nematocera</taxon>
        <taxon>Culicoidea</taxon>
        <taxon>Culicidae</taxon>
        <taxon>Anophelinae</taxon>
        <taxon>Anopheles</taxon>
    </lineage>
</organism>
<dbReference type="AlphaFoldDB" id="A0A2M3ZE12"/>
<keyword evidence="1" id="KW-0472">Membrane</keyword>
<evidence type="ECO:0000313" key="2">
    <source>
        <dbReference type="EMBL" id="MBW26807.1"/>
    </source>
</evidence>
<keyword evidence="1" id="KW-1133">Transmembrane helix</keyword>
<name>A0A2M3ZE12_9DIPT</name>
<protein>
    <submittedName>
        <fullName evidence="2">Putative salivary galectin</fullName>
    </submittedName>
</protein>